<proteinExistence type="predicted"/>
<feature type="region of interest" description="Disordered" evidence="1">
    <location>
        <begin position="104"/>
        <end position="125"/>
    </location>
</feature>
<comment type="caution">
    <text evidence="2">The sequence shown here is derived from an EMBL/GenBank/DDBJ whole genome shotgun (WGS) entry which is preliminary data.</text>
</comment>
<organism evidence="2 3">
    <name type="scientific">Elysia crispata</name>
    <name type="common">lettuce slug</name>
    <dbReference type="NCBI Taxonomy" id="231223"/>
    <lineage>
        <taxon>Eukaryota</taxon>
        <taxon>Metazoa</taxon>
        <taxon>Spiralia</taxon>
        <taxon>Lophotrochozoa</taxon>
        <taxon>Mollusca</taxon>
        <taxon>Gastropoda</taxon>
        <taxon>Heterobranchia</taxon>
        <taxon>Euthyneura</taxon>
        <taxon>Panpulmonata</taxon>
        <taxon>Sacoglossa</taxon>
        <taxon>Placobranchoidea</taxon>
        <taxon>Plakobranchidae</taxon>
        <taxon>Elysia</taxon>
    </lineage>
</organism>
<accession>A0AAE0Z7W0</accession>
<dbReference type="EMBL" id="JAWDGP010004437">
    <property type="protein sequence ID" value="KAK3764468.1"/>
    <property type="molecule type" value="Genomic_DNA"/>
</dbReference>
<dbReference type="AlphaFoldDB" id="A0AAE0Z7W0"/>
<reference evidence="2" key="1">
    <citation type="journal article" date="2023" name="G3 (Bethesda)">
        <title>A reference genome for the long-term kleptoplast-retaining sea slug Elysia crispata morphotype clarki.</title>
        <authorList>
            <person name="Eastman K.E."/>
            <person name="Pendleton A.L."/>
            <person name="Shaikh M.A."/>
            <person name="Suttiyut T."/>
            <person name="Ogas R."/>
            <person name="Tomko P."/>
            <person name="Gavelis G."/>
            <person name="Widhalm J.R."/>
            <person name="Wisecaver J.H."/>
        </authorList>
    </citation>
    <scope>NUCLEOTIDE SEQUENCE</scope>
    <source>
        <strain evidence="2">ECLA1</strain>
    </source>
</reference>
<protein>
    <submittedName>
        <fullName evidence="2">Uncharacterized protein</fullName>
    </submittedName>
</protein>
<evidence type="ECO:0000256" key="1">
    <source>
        <dbReference type="SAM" id="MobiDB-lite"/>
    </source>
</evidence>
<evidence type="ECO:0000313" key="3">
    <source>
        <dbReference type="Proteomes" id="UP001283361"/>
    </source>
</evidence>
<dbReference type="Proteomes" id="UP001283361">
    <property type="component" value="Unassembled WGS sequence"/>
</dbReference>
<keyword evidence="3" id="KW-1185">Reference proteome</keyword>
<name>A0AAE0Z7W0_9GAST</name>
<gene>
    <name evidence="2" type="ORF">RRG08_055633</name>
</gene>
<sequence>MPLVQELVKLTLLTRTLFDITLRGENNSKGATSKGTKSTIRGCKLNVLVFFRHEKLINSTEICWDDRKLQSCQQVTVYRALMKAVQEPGEGELGARTIPSALGQYHDSSYKRPPASPPRDLLGGY</sequence>
<evidence type="ECO:0000313" key="2">
    <source>
        <dbReference type="EMBL" id="KAK3764468.1"/>
    </source>
</evidence>